<evidence type="ECO:0000256" key="2">
    <source>
        <dbReference type="ARBA" id="ARBA00022703"/>
    </source>
</evidence>
<dbReference type="OrthoDB" id="6286348at2759"/>
<evidence type="ECO:0000256" key="3">
    <source>
        <dbReference type="SAM" id="MobiDB-lite"/>
    </source>
</evidence>
<dbReference type="GO" id="GO:0051400">
    <property type="term" value="F:BH domain binding"/>
    <property type="evidence" value="ECO:0007669"/>
    <property type="project" value="TreeGrafter"/>
</dbReference>
<dbReference type="EMBL" id="LN902849">
    <property type="protein sequence ID" value="CDS36546.1"/>
    <property type="molecule type" value="Genomic_DNA"/>
</dbReference>
<sequence length="393" mass="43385">MPEVLQAAARSFRAQSASCSSSSSGYCSTPLDSLVTSLQSDSSLGVMGSLLRDKVSRRTFQLLTRVVESRVSLQWILPLLEYRLNDAPSNCQGSRSGDVADGTEPRPESWLLENISNTTKAVAVDLVNTFESRYAEGYKSLVTDALLVYNSTASNSTTTTPSSSDEAELDPSPPHPAQYCLPFMNARDRYIRILHSLFVQQINWGRIVAMMSFLRALCEVLEASTQSQSSSDEDENEVHSPPPLDKTDFTPVVKQYVEGSAKNGNDNDDDSNKKLTTEMKDRRIASLHYIVWTTEFIHKESKLGDWIEEHGSWEGLEAFVQAGKSSQLAHLLFGFSPSFCVDCGRNDSLLPSVLLPLLLPSSLDRGSGHSIKHFYTDYASFSHLPPPLITISS</sequence>
<organism evidence="4 5">
    <name type="scientific">Echinococcus multilocularis</name>
    <name type="common">Fox tapeworm</name>
    <dbReference type="NCBI Taxonomy" id="6211"/>
    <lineage>
        <taxon>Eukaryota</taxon>
        <taxon>Metazoa</taxon>
        <taxon>Spiralia</taxon>
        <taxon>Lophotrochozoa</taxon>
        <taxon>Platyhelminthes</taxon>
        <taxon>Cestoda</taxon>
        <taxon>Eucestoda</taxon>
        <taxon>Cyclophyllidea</taxon>
        <taxon>Taeniidae</taxon>
        <taxon>Echinococcus</taxon>
    </lineage>
</organism>
<dbReference type="GO" id="GO:0008630">
    <property type="term" value="P:intrinsic apoptotic signaling pathway in response to DNA damage"/>
    <property type="evidence" value="ECO:0007669"/>
    <property type="project" value="TreeGrafter"/>
</dbReference>
<dbReference type="GO" id="GO:0005741">
    <property type="term" value="C:mitochondrial outer membrane"/>
    <property type="evidence" value="ECO:0007669"/>
    <property type="project" value="TreeGrafter"/>
</dbReference>
<dbReference type="InterPro" id="IPR026298">
    <property type="entry name" value="Bcl-2_fam"/>
</dbReference>
<dbReference type="OMA" id="FESRYTE"/>
<reference evidence="4" key="2">
    <citation type="submission" date="2015-11" db="EMBL/GenBank/DDBJ databases">
        <authorList>
            <person name="Zhang Y."/>
            <person name="Guo Z."/>
        </authorList>
    </citation>
    <scope>NUCLEOTIDE SEQUENCE</scope>
</reference>
<feature type="compositionally biased region" description="Low complexity" evidence="3">
    <location>
        <begin position="154"/>
        <end position="164"/>
    </location>
</feature>
<dbReference type="AlphaFoldDB" id="A0A068Y362"/>
<dbReference type="Gene3D" id="1.10.437.10">
    <property type="entry name" value="Blc2-like"/>
    <property type="match status" value="1"/>
</dbReference>
<reference evidence="4" key="1">
    <citation type="journal article" date="2013" name="Nature">
        <title>The genomes of four tapeworm species reveal adaptations to parasitism.</title>
        <authorList>
            <person name="Tsai I.J."/>
            <person name="Zarowiecki M."/>
            <person name="Holroyd N."/>
            <person name="Garciarrubio A."/>
            <person name="Sanchez-Flores A."/>
            <person name="Brooks K.L."/>
            <person name="Tracey A."/>
            <person name="Bobes R.J."/>
            <person name="Fragoso G."/>
            <person name="Sciutto E."/>
            <person name="Aslett M."/>
            <person name="Beasley H."/>
            <person name="Bennett H.M."/>
            <person name="Cai J."/>
            <person name="Camicia F."/>
            <person name="Clark R."/>
            <person name="Cucher M."/>
            <person name="De Silva N."/>
            <person name="Day T.A."/>
            <person name="Deplazes P."/>
            <person name="Estrada K."/>
            <person name="Fernandez C."/>
            <person name="Holland P.W."/>
            <person name="Hou J."/>
            <person name="Hu S."/>
            <person name="Huckvale T."/>
            <person name="Hung S.S."/>
            <person name="Kamenetzky L."/>
            <person name="Keane J.A."/>
            <person name="Kiss F."/>
            <person name="Koziol U."/>
            <person name="Lambert O."/>
            <person name="Liu K."/>
            <person name="Luo X."/>
            <person name="Luo Y."/>
            <person name="Macchiaroli N."/>
            <person name="Nichol S."/>
            <person name="Paps J."/>
            <person name="Parkinson J."/>
            <person name="Pouchkina-Stantcheva N."/>
            <person name="Riddiford N."/>
            <person name="Rosenzvit M."/>
            <person name="Salinas G."/>
            <person name="Wasmuth J.D."/>
            <person name="Zamanian M."/>
            <person name="Zheng Y."/>
            <person name="Cai X."/>
            <person name="Soberon X."/>
            <person name="Olson P.D."/>
            <person name="Laclette J.P."/>
            <person name="Brehm K."/>
            <person name="Berriman M."/>
            <person name="Garciarrubio A."/>
            <person name="Bobes R.J."/>
            <person name="Fragoso G."/>
            <person name="Sanchez-Flores A."/>
            <person name="Estrada K."/>
            <person name="Cevallos M.A."/>
            <person name="Morett E."/>
            <person name="Gonzalez V."/>
            <person name="Portillo T."/>
            <person name="Ochoa-Leyva A."/>
            <person name="Jose M.V."/>
            <person name="Sciutto E."/>
            <person name="Landa A."/>
            <person name="Jimenez L."/>
            <person name="Valdes V."/>
            <person name="Carrero J.C."/>
            <person name="Larralde C."/>
            <person name="Morales-Montor J."/>
            <person name="Limon-Lason J."/>
            <person name="Soberon X."/>
            <person name="Laclette J.P."/>
        </authorList>
    </citation>
    <scope>NUCLEOTIDE SEQUENCE [LARGE SCALE GENOMIC DNA]</scope>
</reference>
<gene>
    <name evidence="4" type="ORF">EmuJ_000365100</name>
</gene>
<dbReference type="GO" id="GO:0042981">
    <property type="term" value="P:regulation of apoptotic process"/>
    <property type="evidence" value="ECO:0007669"/>
    <property type="project" value="InterPro"/>
</dbReference>
<keyword evidence="2" id="KW-0053">Apoptosis</keyword>
<comment type="similarity">
    <text evidence="1">Belongs to the Bcl-2 family.</text>
</comment>
<dbReference type="PANTHER" id="PTHR11256:SF50">
    <property type="entry name" value="APOPTOSIS REGULATOR CED-9"/>
    <property type="match status" value="1"/>
</dbReference>
<evidence type="ECO:0000313" key="5">
    <source>
        <dbReference type="Proteomes" id="UP000017246"/>
    </source>
</evidence>
<accession>A0A068Y362</accession>
<dbReference type="GO" id="GO:0097192">
    <property type="term" value="P:extrinsic apoptotic signaling pathway in absence of ligand"/>
    <property type="evidence" value="ECO:0007669"/>
    <property type="project" value="TreeGrafter"/>
</dbReference>
<dbReference type="SUPFAM" id="SSF56854">
    <property type="entry name" value="Bcl-2 inhibitors of programmed cell death"/>
    <property type="match status" value="1"/>
</dbReference>
<protein>
    <submittedName>
        <fullName evidence="4">BCL2 apoptosis inhibitordomain containing protein</fullName>
    </submittedName>
</protein>
<feature type="region of interest" description="Disordered" evidence="3">
    <location>
        <begin position="154"/>
        <end position="174"/>
    </location>
</feature>
<proteinExistence type="inferred from homology"/>
<dbReference type="STRING" id="6211.A0A068Y362"/>
<name>A0A068Y362_ECHMU</name>
<evidence type="ECO:0000256" key="1">
    <source>
        <dbReference type="ARBA" id="ARBA00009458"/>
    </source>
</evidence>
<evidence type="ECO:0000313" key="4">
    <source>
        <dbReference type="EMBL" id="CDS36546.1"/>
    </source>
</evidence>
<dbReference type="InterPro" id="IPR036834">
    <property type="entry name" value="Bcl-2-like_sf"/>
</dbReference>
<dbReference type="PANTHER" id="PTHR11256">
    <property type="entry name" value="BCL-2 RELATED"/>
    <property type="match status" value="1"/>
</dbReference>
<dbReference type="PROSITE" id="PS50062">
    <property type="entry name" value="BCL2_FAMILY"/>
    <property type="match status" value="1"/>
</dbReference>
<dbReference type="InterPro" id="IPR002475">
    <property type="entry name" value="Bcl2-like"/>
</dbReference>
<dbReference type="GO" id="GO:0001836">
    <property type="term" value="P:release of cytochrome c from mitochondria"/>
    <property type="evidence" value="ECO:0007669"/>
    <property type="project" value="TreeGrafter"/>
</dbReference>
<dbReference type="Proteomes" id="UP000017246">
    <property type="component" value="Unassembled WGS sequence"/>
</dbReference>
<feature type="region of interest" description="Disordered" evidence="3">
    <location>
        <begin position="226"/>
        <end position="251"/>
    </location>
</feature>
<keyword evidence="5" id="KW-1185">Reference proteome</keyword>